<comment type="caution">
    <text evidence="1">The sequence shown here is derived from an EMBL/GenBank/DDBJ whole genome shotgun (WGS) entry which is preliminary data.</text>
</comment>
<dbReference type="AlphaFoldDB" id="A0A9D4B298"/>
<dbReference type="Proteomes" id="UP000827986">
    <property type="component" value="Unassembled WGS sequence"/>
</dbReference>
<protein>
    <submittedName>
        <fullName evidence="1">Uncharacterized protein</fullName>
    </submittedName>
</protein>
<accession>A0A9D4B298</accession>
<proteinExistence type="predicted"/>
<dbReference type="EMBL" id="JAHDVG010000474">
    <property type="protein sequence ID" value="KAH1178019.1"/>
    <property type="molecule type" value="Genomic_DNA"/>
</dbReference>
<name>A0A9D4B298_9SAUR</name>
<evidence type="ECO:0000313" key="1">
    <source>
        <dbReference type="EMBL" id="KAH1178019.1"/>
    </source>
</evidence>
<sequence>MNLGGQGSPLHSAAVLAKRSCSAGRGWAQWEVMVRPGCGAAPAVRVAAGGCLGCGLRFSPAPRAVPAPHPHAELVSAQAYVAWCLWDADSSPAWARAVSLARGR</sequence>
<evidence type="ECO:0000313" key="2">
    <source>
        <dbReference type="Proteomes" id="UP000827986"/>
    </source>
</evidence>
<keyword evidence="2" id="KW-1185">Reference proteome</keyword>
<organism evidence="1 2">
    <name type="scientific">Mauremys mutica</name>
    <name type="common">yellowpond turtle</name>
    <dbReference type="NCBI Taxonomy" id="74926"/>
    <lineage>
        <taxon>Eukaryota</taxon>
        <taxon>Metazoa</taxon>
        <taxon>Chordata</taxon>
        <taxon>Craniata</taxon>
        <taxon>Vertebrata</taxon>
        <taxon>Euteleostomi</taxon>
        <taxon>Archelosauria</taxon>
        <taxon>Testudinata</taxon>
        <taxon>Testudines</taxon>
        <taxon>Cryptodira</taxon>
        <taxon>Durocryptodira</taxon>
        <taxon>Testudinoidea</taxon>
        <taxon>Geoemydidae</taxon>
        <taxon>Geoemydinae</taxon>
        <taxon>Mauremys</taxon>
    </lineage>
</organism>
<gene>
    <name evidence="1" type="ORF">KIL84_011721</name>
</gene>
<reference evidence="1" key="1">
    <citation type="submission" date="2021-09" db="EMBL/GenBank/DDBJ databases">
        <title>The genome of Mauremys mutica provides insights into the evolution of semi-aquatic lifestyle.</title>
        <authorList>
            <person name="Gong S."/>
            <person name="Gao Y."/>
        </authorList>
    </citation>
    <scope>NUCLEOTIDE SEQUENCE</scope>
    <source>
        <strain evidence="1">MM-2020</strain>
        <tissue evidence="1">Muscle</tissue>
    </source>
</reference>